<comment type="caution">
    <text evidence="1">The sequence shown here is derived from an EMBL/GenBank/DDBJ whole genome shotgun (WGS) entry which is preliminary data.</text>
</comment>
<evidence type="ECO:0008006" key="3">
    <source>
        <dbReference type="Google" id="ProtNLM"/>
    </source>
</evidence>
<dbReference type="EMBL" id="PHFL01000051">
    <property type="protein sequence ID" value="RFM23917.1"/>
    <property type="molecule type" value="Genomic_DNA"/>
</dbReference>
<gene>
    <name evidence="1" type="ORF">D0433_08300</name>
</gene>
<organism evidence="1 2">
    <name type="scientific">Candidatus Thermochlorobacter aerophilus</name>
    <dbReference type="NCBI Taxonomy" id="1868324"/>
    <lineage>
        <taxon>Bacteria</taxon>
        <taxon>Pseudomonadati</taxon>
        <taxon>Chlorobiota</taxon>
        <taxon>Chlorobiia</taxon>
        <taxon>Chlorobiales</taxon>
        <taxon>Candidatus Thermochlorobacteriaceae</taxon>
        <taxon>Candidatus Thermochlorobacter</taxon>
    </lineage>
</organism>
<dbReference type="Proteomes" id="UP000266389">
    <property type="component" value="Unassembled WGS sequence"/>
</dbReference>
<evidence type="ECO:0000313" key="1">
    <source>
        <dbReference type="EMBL" id="RFM23917.1"/>
    </source>
</evidence>
<reference evidence="1 2" key="1">
    <citation type="journal article" date="2011" name="ISME J.">
        <title>Community ecology of hot spring cyanobacterial mats: predominant populations and their functional potential.</title>
        <authorList>
            <person name="Klatt C.G."/>
            <person name="Wood J.M."/>
            <person name="Rusch D.B."/>
            <person name="Bateson M.M."/>
            <person name="Hamamura N."/>
            <person name="Heidelberg J.F."/>
            <person name="Grossman A.R."/>
            <person name="Bhaya D."/>
            <person name="Cohan F.M."/>
            <person name="Kuhl M."/>
            <person name="Bryant D.A."/>
            <person name="Ward D.M."/>
        </authorList>
    </citation>
    <scope>NUCLEOTIDE SEQUENCE [LARGE SCALE GENOMIC DNA]</scope>
    <source>
        <strain evidence="1">OS</strain>
    </source>
</reference>
<dbReference type="AlphaFoldDB" id="A0A395LZI4"/>
<protein>
    <recommendedName>
        <fullName evidence="3">Fibronectin type-III domain-containing protein</fullName>
    </recommendedName>
</protein>
<name>A0A395LZI4_9BACT</name>
<evidence type="ECO:0000313" key="2">
    <source>
        <dbReference type="Proteomes" id="UP000266389"/>
    </source>
</evidence>
<proteinExistence type="predicted"/>
<sequence>MVINSGHTVTTQPNAIISVSINNGGSGYAQNNVLTVLGGGTGGQVTVEAVDINGAITDIRLTNGGTGYTTATGVATSGGSGTGATVNIVASLGKVGNSVTINSGGTLNLENTIGHNFSTIAGQGTLRLTPTSGGSYVFPGGSATGFLSSGGGTVEYSGTTNGDLPPAPTSYNNIRFSNSAGSTASYPNVDLTLAGNLTVDGGGTVSNPDNRNITVGGDFNISGGSTYNAGNGTLSIGGNFTGSGSYTFNANGATMPITGRLTNTGTFNANTSTITISGADGGGSNYSFANTGTFNAGTGTVIFSGGSAQTLGGSFTTFNNLTINKSSNNLTLAGTTDQQVNGTLTLTNGNIITGSNALILGSTSTVAGGGNSSYVEGNIGGIYTTTNALRIYPFGSGGLYRRIGVRGNTSTGTATLQGSLINASAYSVTSALSGLTNVSTIRYYQFQNSGQALTVTQIENFRGNTDDNIGSFASNNTLRIGTAVSDASPVWTGRTLLSVPNTTTLPIDISTQPFSQSVAASGSGSIFYATLASTLLSDNPLPVELISFAITAVDEGVKLKWETASEVENAGFILSRSRFRDGGFEELASYRTHEALVGKGTSATGGKYEWLDKSKLLPGETYYYKLEDVDFNGVIHTVEVKEFTMPKEYSLSQNYPNPFNRAR</sequence>
<accession>A0A395LZI4</accession>